<feature type="domain" description="BRCT" evidence="2">
    <location>
        <begin position="341"/>
        <end position="437"/>
    </location>
</feature>
<dbReference type="GO" id="GO:0035361">
    <property type="term" value="C:Cul8-RING ubiquitin ligase complex"/>
    <property type="evidence" value="ECO:0007669"/>
    <property type="project" value="TreeGrafter"/>
</dbReference>
<dbReference type="GO" id="GO:0006302">
    <property type="term" value="P:double-strand break repair"/>
    <property type="evidence" value="ECO:0007669"/>
    <property type="project" value="TreeGrafter"/>
</dbReference>
<dbReference type="GeneID" id="73381058"/>
<dbReference type="PANTHER" id="PTHR47667">
    <property type="entry name" value="REGULATOR OF TY1 TRANSPOSITION PROTEIN 107"/>
    <property type="match status" value="1"/>
</dbReference>
<dbReference type="PANTHER" id="PTHR47667:SF1">
    <property type="entry name" value="REGULATOR OF TY1 TRANSPOSITION PROTEIN 107"/>
    <property type="match status" value="1"/>
</dbReference>
<keyword evidence="4" id="KW-1185">Reference proteome</keyword>
<accession>A0AAI9SWA5</accession>
<protein>
    <submittedName>
        <fullName evidence="3">ESC4</fullName>
    </submittedName>
</protein>
<dbReference type="RefSeq" id="XP_049179467.1">
    <property type="nucleotide sequence ID" value="XM_049324776.1"/>
</dbReference>
<evidence type="ECO:0000259" key="2">
    <source>
        <dbReference type="PROSITE" id="PS50172"/>
    </source>
</evidence>
<feature type="domain" description="BRCT" evidence="2">
    <location>
        <begin position="1"/>
        <end position="99"/>
    </location>
</feature>
<dbReference type="Pfam" id="PF16771">
    <property type="entry name" value="RTT107_BRCT_6"/>
    <property type="match status" value="1"/>
</dbReference>
<dbReference type="InterPro" id="IPR053036">
    <property type="entry name" value="CellCycle_DNARepair_Reg"/>
</dbReference>
<feature type="compositionally biased region" description="Polar residues" evidence="1">
    <location>
        <begin position="625"/>
        <end position="636"/>
    </location>
</feature>
<feature type="domain" description="BRCT" evidence="2">
    <location>
        <begin position="120"/>
        <end position="200"/>
    </location>
</feature>
<dbReference type="Pfam" id="PF12738">
    <property type="entry name" value="PTCB-BRCT"/>
    <property type="match status" value="1"/>
</dbReference>
<evidence type="ECO:0000313" key="3">
    <source>
        <dbReference type="EMBL" id="KAI3403720.2"/>
    </source>
</evidence>
<evidence type="ECO:0000313" key="4">
    <source>
        <dbReference type="Proteomes" id="UP001202479"/>
    </source>
</evidence>
<sequence length="873" mass="97618">MFKGSTFLIIVSSGLTKKQADALHETLTLYNAEDVFVKESGDKSCNFLSPPLITHIITLTVDFIEYNQALKSMIPITTPDWIHACISENKLQSSKPYNPNPAFFMKKCFICCADNLPHGDKDLLYETIKAFGGNYTDVLTKYTTHLIAMDMTNEKSLLAGSLIQDETSRDPVKDIKIVYPHWIDHCIRMGQQLDETKYLVPDTDLIHIDNDDGDEGGDGENLDTLLNDSLPSDTNNDPCESVDFFNRKQFYISSDFNLSQRLSNAVKALIEKYGGIIKSTFDEDTDIYLGRYRSGESYRKSCQKNSRTIVANFQWFYSIVINKCWVSPLDSNILYYPVPIEPIQGFKNLNISITNYSGDARAYLSKLIILMGGSFTRTLTKDNDYLVCAKAEGKKYEAAKGRWLNSWGECDVKVVNHLWLEDCFVKWAKLDDSDERYTNFGSSVGMEPLVGRVLLDKEVLKEQLEIQNLTNETGNIDDSMSEDESTQSRRLLPSSVMSNINKESTTSLSKTKSSTTTSHKSGDDMVSTVSSPQAPPPPMDGTPNKSEAMSDLVSPPKTPNDFADPISGSGRYGGRSAAKKAAAKLHDNMSDLNAYQEMSKSTRKMKHYMDELEKATMSKKKQLDDNTGTVNETTPPESKKQRTEEYEIIAILTGCESNIELSRNNCAKLQSVGIKIINDLSKLKPNTLIAPKILRTEKFLRSLSTVDKIIHPSFIVDVLANVENENVLKQYKIQDYSLDKMNPTANSDLGVTDLQSLLSNKTSSPGSLFADIELNLSSNLNGGVEVISRILKDHGLKNFKEIKASSVISKKTPVLKCRLGNTPTTILIANKTKDVKLINSFKKSIGNSLVLDWDWCVKSIFAMHLQEVDDHKL</sequence>
<dbReference type="InterPro" id="IPR001357">
    <property type="entry name" value="BRCT_dom"/>
</dbReference>
<dbReference type="SMART" id="SM00292">
    <property type="entry name" value="BRCT"/>
    <property type="match status" value="4"/>
</dbReference>
<dbReference type="SUPFAM" id="SSF52113">
    <property type="entry name" value="BRCT domain"/>
    <property type="match status" value="4"/>
</dbReference>
<dbReference type="Gene3D" id="3.40.50.10190">
    <property type="entry name" value="BRCT domain"/>
    <property type="match status" value="6"/>
</dbReference>
<feature type="domain" description="BRCT" evidence="2">
    <location>
        <begin position="240"/>
        <end position="318"/>
    </location>
</feature>
<feature type="compositionally biased region" description="Low complexity" evidence="1">
    <location>
        <begin position="504"/>
        <end position="519"/>
    </location>
</feature>
<comment type="caution">
    <text evidence="3">The sequence shown here is derived from an EMBL/GenBank/DDBJ whole genome shotgun (WGS) entry which is preliminary data.</text>
</comment>
<dbReference type="AlphaFoldDB" id="A0AAI9SWA5"/>
<dbReference type="Pfam" id="PF00533">
    <property type="entry name" value="BRCT"/>
    <property type="match status" value="1"/>
</dbReference>
<dbReference type="Proteomes" id="UP001202479">
    <property type="component" value="Unassembled WGS sequence"/>
</dbReference>
<dbReference type="EMBL" id="JAHUZD010000121">
    <property type="protein sequence ID" value="KAI3403720.2"/>
    <property type="molecule type" value="Genomic_DNA"/>
</dbReference>
<dbReference type="InterPro" id="IPR036420">
    <property type="entry name" value="BRCT_dom_sf"/>
</dbReference>
<dbReference type="GO" id="GO:0005634">
    <property type="term" value="C:nucleus"/>
    <property type="evidence" value="ECO:0007669"/>
    <property type="project" value="TreeGrafter"/>
</dbReference>
<feature type="region of interest" description="Disordered" evidence="1">
    <location>
        <begin position="616"/>
        <end position="642"/>
    </location>
</feature>
<name>A0AAI9SWA5_9ASCO</name>
<evidence type="ECO:0000256" key="1">
    <source>
        <dbReference type="SAM" id="MobiDB-lite"/>
    </source>
</evidence>
<dbReference type="InterPro" id="IPR031906">
    <property type="entry name" value="RTT107_BRCT_6"/>
</dbReference>
<gene>
    <name evidence="3" type="ORF">KGF56_003443</name>
</gene>
<dbReference type="PROSITE" id="PS50172">
    <property type="entry name" value="BRCT"/>
    <property type="match status" value="4"/>
</dbReference>
<dbReference type="Pfam" id="PF16770">
    <property type="entry name" value="RTT107_BRCT_5"/>
    <property type="match status" value="1"/>
</dbReference>
<organism evidence="3 4">
    <name type="scientific">Candida oxycetoniae</name>
    <dbReference type="NCBI Taxonomy" id="497107"/>
    <lineage>
        <taxon>Eukaryota</taxon>
        <taxon>Fungi</taxon>
        <taxon>Dikarya</taxon>
        <taxon>Ascomycota</taxon>
        <taxon>Saccharomycotina</taxon>
        <taxon>Pichiomycetes</taxon>
        <taxon>Debaryomycetaceae</taxon>
        <taxon>Candida/Lodderomyces clade</taxon>
        <taxon>Candida</taxon>
    </lineage>
</organism>
<proteinExistence type="predicted"/>
<reference evidence="3" key="1">
    <citation type="journal article" date="2022" name="DNA Res.">
        <title>Genome analysis of five recently described species of the CUG-Ser clade uncovers Candida theae as a new hybrid lineage with pathogenic potential in the Candida parapsilosis species complex.</title>
        <authorList>
            <person name="Mixao V."/>
            <person name="Del Olmo V."/>
            <person name="Hegedusova E."/>
            <person name="Saus E."/>
            <person name="Pryszcz L."/>
            <person name="Cillingova A."/>
            <person name="Nosek J."/>
            <person name="Gabaldon T."/>
        </authorList>
    </citation>
    <scope>NUCLEOTIDE SEQUENCE</scope>
    <source>
        <strain evidence="3">CBS 10844</strain>
    </source>
</reference>
<dbReference type="GO" id="GO:1990683">
    <property type="term" value="P:DNA double-strand break attachment to nuclear envelope"/>
    <property type="evidence" value="ECO:0007669"/>
    <property type="project" value="TreeGrafter"/>
</dbReference>
<feature type="region of interest" description="Disordered" evidence="1">
    <location>
        <begin position="471"/>
        <end position="581"/>
    </location>
</feature>